<dbReference type="Gene3D" id="1.10.150.870">
    <property type="match status" value="1"/>
</dbReference>
<dbReference type="InterPro" id="IPR011708">
    <property type="entry name" value="DNA_pol3_alpha_NTPase_dom"/>
</dbReference>
<name>A0A1M5ZEB7_9FLAO</name>
<evidence type="ECO:0000256" key="4">
    <source>
        <dbReference type="ARBA" id="ARBA00022705"/>
    </source>
</evidence>
<dbReference type="EC" id="2.7.7.7" evidence="1"/>
<dbReference type="GO" id="GO:0006260">
    <property type="term" value="P:DNA replication"/>
    <property type="evidence" value="ECO:0007669"/>
    <property type="project" value="UniProtKB-KW"/>
</dbReference>
<proteinExistence type="predicted"/>
<accession>A0A1M5ZEB7</accession>
<keyword evidence="11" id="KW-1185">Reference proteome</keyword>
<dbReference type="Proteomes" id="UP000290037">
    <property type="component" value="Unassembled WGS sequence"/>
</dbReference>
<reference evidence="9" key="2">
    <citation type="submission" date="2016-11" db="EMBL/GenBank/DDBJ databases">
        <authorList>
            <person name="Jaros S."/>
            <person name="Januszkiewicz K."/>
            <person name="Wedrychowicz H."/>
        </authorList>
    </citation>
    <scope>NUCLEOTIDE SEQUENCE [LARGE SCALE GENOMIC DNA]</scope>
    <source>
        <strain evidence="9">DSM 19859</strain>
    </source>
</reference>
<dbReference type="Gene3D" id="3.20.20.140">
    <property type="entry name" value="Metal-dependent hydrolases"/>
    <property type="match status" value="1"/>
</dbReference>
<keyword evidence="2" id="KW-0808">Transferase</keyword>
<evidence type="ECO:0000313" key="10">
    <source>
        <dbReference type="Proteomes" id="UP000184240"/>
    </source>
</evidence>
<gene>
    <name evidence="8" type="ORF">DSM01_2475</name>
    <name evidence="9" type="ORF">SAMN04487999_3005</name>
</gene>
<keyword evidence="4" id="KW-0235">DNA replication</keyword>
<dbReference type="OrthoDB" id="9803237at2"/>
<keyword evidence="3" id="KW-0548">Nucleotidyltransferase</keyword>
<evidence type="ECO:0000256" key="2">
    <source>
        <dbReference type="ARBA" id="ARBA00022679"/>
    </source>
</evidence>
<dbReference type="InterPro" id="IPR003141">
    <property type="entry name" value="Pol/His_phosphatase_N"/>
</dbReference>
<dbReference type="GO" id="GO:0008408">
    <property type="term" value="F:3'-5' exonuclease activity"/>
    <property type="evidence" value="ECO:0007669"/>
    <property type="project" value="InterPro"/>
</dbReference>
<organism evidence="9 10">
    <name type="scientific">Leeuwenhoekiella palythoae</name>
    <dbReference type="NCBI Taxonomy" id="573501"/>
    <lineage>
        <taxon>Bacteria</taxon>
        <taxon>Pseudomonadati</taxon>
        <taxon>Bacteroidota</taxon>
        <taxon>Flavobacteriia</taxon>
        <taxon>Flavobacteriales</taxon>
        <taxon>Flavobacteriaceae</taxon>
        <taxon>Leeuwenhoekiella</taxon>
    </lineage>
</organism>
<dbReference type="GO" id="GO:0003887">
    <property type="term" value="F:DNA-directed DNA polymerase activity"/>
    <property type="evidence" value="ECO:0007669"/>
    <property type="project" value="UniProtKB-KW"/>
</dbReference>
<evidence type="ECO:0000313" key="9">
    <source>
        <dbReference type="EMBL" id="SHI22524.1"/>
    </source>
</evidence>
<dbReference type="PANTHER" id="PTHR32294">
    <property type="entry name" value="DNA POLYMERASE III SUBUNIT ALPHA"/>
    <property type="match status" value="1"/>
</dbReference>
<evidence type="ECO:0000256" key="5">
    <source>
        <dbReference type="ARBA" id="ARBA00022932"/>
    </source>
</evidence>
<dbReference type="EMBL" id="FQXT01000005">
    <property type="protein sequence ID" value="SHI22524.1"/>
    <property type="molecule type" value="Genomic_DNA"/>
</dbReference>
<dbReference type="InterPro" id="IPR004805">
    <property type="entry name" value="DnaE2/DnaE/PolC"/>
</dbReference>
<evidence type="ECO:0000313" key="11">
    <source>
        <dbReference type="Proteomes" id="UP000290037"/>
    </source>
</evidence>
<protein>
    <recommendedName>
        <fullName evidence="1">DNA-directed DNA polymerase</fullName>
        <ecNumber evidence="1">2.7.7.7</ecNumber>
    </recommendedName>
</protein>
<dbReference type="InterPro" id="IPR029460">
    <property type="entry name" value="DNAPol_HHH"/>
</dbReference>
<dbReference type="SMART" id="SM00481">
    <property type="entry name" value="POLIIIAc"/>
    <property type="match status" value="1"/>
</dbReference>
<dbReference type="CDD" id="cd04485">
    <property type="entry name" value="DnaE_OBF"/>
    <property type="match status" value="1"/>
</dbReference>
<dbReference type="STRING" id="573501.SAMN04487999_3005"/>
<dbReference type="SUPFAM" id="SSF89550">
    <property type="entry name" value="PHP domain-like"/>
    <property type="match status" value="1"/>
</dbReference>
<dbReference type="Proteomes" id="UP000184240">
    <property type="component" value="Unassembled WGS sequence"/>
</dbReference>
<evidence type="ECO:0000256" key="6">
    <source>
        <dbReference type="ARBA" id="ARBA00049244"/>
    </source>
</evidence>
<reference evidence="8 11" key="3">
    <citation type="submission" date="2018-07" db="EMBL/GenBank/DDBJ databases">
        <title>Leeuwenhoekiella genomics.</title>
        <authorList>
            <person name="Tahon G."/>
            <person name="Willems A."/>
        </authorList>
    </citation>
    <scope>NUCLEOTIDE SEQUENCE [LARGE SCALE GENOMIC DNA]</scope>
    <source>
        <strain evidence="8 11">LMG 24856</strain>
    </source>
</reference>
<evidence type="ECO:0000256" key="1">
    <source>
        <dbReference type="ARBA" id="ARBA00012417"/>
    </source>
</evidence>
<dbReference type="Pfam" id="PF14579">
    <property type="entry name" value="HHH_6"/>
    <property type="match status" value="1"/>
</dbReference>
<dbReference type="Pfam" id="PF02811">
    <property type="entry name" value="PHP"/>
    <property type="match status" value="1"/>
</dbReference>
<sequence>MYLNCHSFFSLRYGTLSEVQLLDLAVDHKLDTIALTDINSTSAGLNFVRKAKEKKVKPVLGVDFRNRIEQCYVCLAKNNEGYLELNNFLAQHLHNKTNFPETAPSFKNAFTIYAFERALELDKTHFSENEFIGIGIHDLNKLRFSQYSTYHDKLVLLLPVSFNSKRDFNAHRLLRAIDLNCLLSKLPKEAQALPDELMFDPKKIENLFEEFPQILLNTQALLKQCSIDFKFAKERQNQNLKTVFGSEQKDYKHLLALCEKGLKERYDEITPKIRERLERELTLIKKKDFVSFFLINWKIIEYARSQDYFYVGRGSGANSIVAYLLRITDVDPIELDLYFERFLNEYRSSPPDFDIDFSTWDREDVTAYIFREFGKNNQVALLGSYVTFKHSGAVRELGKVFGLPKTEIDKLSSGQFNVSDLDSIAQLILKYAAYFHKKPNYLSIHAGGILISDRPIHYFSATHLPPKDFPTVQFDMHIAEDVGLCKFDILGQRGLGKIKDAVSIIKKNQPEAQLLDIRNPKPFFKDPKINAMIARAECIGCFYVESPAMRMLLKKLAVSDYQTLVAASSIIRPGVAKSGMMREYILRHRNPERRKEAHPVLWNIMTDTYGIMVYQEDVIKVAHHYAKLTLDEADVLRRGMSGKFRSRAEFQYVQDKFRSNCIANGEPEEVVNEIWRQIESFAGYAFAKGHSASYAVESYQSLYLKCYFPLEYMVATLNNGGGFYKAEFYVHEAKMHGATIEPPCINKSQIETTIYDKTIYLGFQHLEGLEKKTMLNIINNRVHAKYTSYDDFIQRVPVSLEQQELLIRIGALRSLGKDKRSLLWEAHYKENTIPENELQQSFFKISLHDFTLPKFHISQYEDAFDYMELLGFSLFNPFFLMKESPHKYILARELPEYIDQQVKVAGYLVTCKNTKTAKGLRMNFGTFLDFEGAWLDTVLFPEVAQRSAIYARGLYHIEAKVTTEFDFITLEVSKIKRLPYITDPRFATSPSDTKTHSLKTGS</sequence>
<dbReference type="InterPro" id="IPR040982">
    <property type="entry name" value="DNA_pol3_finger"/>
</dbReference>
<comment type="catalytic activity">
    <reaction evidence="6">
        <text>DNA(n) + a 2'-deoxyribonucleoside 5'-triphosphate = DNA(n+1) + diphosphate</text>
        <dbReference type="Rhea" id="RHEA:22508"/>
        <dbReference type="Rhea" id="RHEA-COMP:17339"/>
        <dbReference type="Rhea" id="RHEA-COMP:17340"/>
        <dbReference type="ChEBI" id="CHEBI:33019"/>
        <dbReference type="ChEBI" id="CHEBI:61560"/>
        <dbReference type="ChEBI" id="CHEBI:173112"/>
        <dbReference type="EC" id="2.7.7.7"/>
    </reaction>
</comment>
<reference evidence="10" key="1">
    <citation type="submission" date="2016-11" db="EMBL/GenBank/DDBJ databases">
        <authorList>
            <person name="Varghese N."/>
            <person name="Submissions S."/>
        </authorList>
    </citation>
    <scope>NUCLEOTIDE SEQUENCE [LARGE SCALE GENOMIC DNA]</scope>
    <source>
        <strain evidence="10">DSM 19859</strain>
    </source>
</reference>
<evidence type="ECO:0000256" key="3">
    <source>
        <dbReference type="ARBA" id="ARBA00022695"/>
    </source>
</evidence>
<dbReference type="Pfam" id="PF17657">
    <property type="entry name" value="DNA_pol3_finger"/>
    <property type="match status" value="1"/>
</dbReference>
<dbReference type="AlphaFoldDB" id="A0A1M5ZEB7"/>
<dbReference type="Pfam" id="PF07733">
    <property type="entry name" value="DNA_pol3_alpha"/>
    <property type="match status" value="1"/>
</dbReference>
<dbReference type="InterPro" id="IPR004013">
    <property type="entry name" value="PHP_dom"/>
</dbReference>
<feature type="domain" description="Polymerase/histidinol phosphatase N-terminal" evidence="7">
    <location>
        <begin position="1"/>
        <end position="68"/>
    </location>
</feature>
<dbReference type="EMBL" id="QOVN01000005">
    <property type="protein sequence ID" value="RXG27971.1"/>
    <property type="molecule type" value="Genomic_DNA"/>
</dbReference>
<keyword evidence="5" id="KW-0239">DNA-directed DNA polymerase</keyword>
<dbReference type="RefSeq" id="WP_072984387.1">
    <property type="nucleotide sequence ID" value="NZ_FQXT01000005.1"/>
</dbReference>
<evidence type="ECO:0000259" key="7">
    <source>
        <dbReference type="SMART" id="SM00481"/>
    </source>
</evidence>
<evidence type="ECO:0000313" key="8">
    <source>
        <dbReference type="EMBL" id="RXG27971.1"/>
    </source>
</evidence>
<dbReference type="InterPro" id="IPR016195">
    <property type="entry name" value="Pol/histidinol_Pase-like"/>
</dbReference>
<dbReference type="NCBIfam" id="TIGR00594">
    <property type="entry name" value="polc"/>
    <property type="match status" value="1"/>
</dbReference>